<accession>A7IUK2</accession>
<dbReference type="EMBL" id="DQ491001">
    <property type="protein sequence ID" value="ABT14026.1"/>
    <property type="molecule type" value="Genomic_DNA"/>
</dbReference>
<sequence>MDSRFVTALTEAVNGVKKLEECAGIIVSAAVDDLLLRVAQDYNLDFSKLVSEYKDDIVEAHTILATGKQVCKGHTIKNKPCSRQAVSGGYCRGHMEQGIAKAELDKRGVSYATSLAAKKEQQPLAVSLKRLDISTPDPKVFKVSKTEVSEFF</sequence>
<reference evidence="1 2" key="1">
    <citation type="journal article" date="2007" name="Virology">
        <title>Sequence and annotation of the 314-kb MT325 and the 321-kb FR483 viruses that infect Chlorella Pbi.</title>
        <authorList>
            <person name="Fitzgerald L.A."/>
            <person name="Graves M.V."/>
            <person name="Li X."/>
            <person name="Feldblyum T."/>
            <person name="Hartigan J."/>
            <person name="Van Etten J.L."/>
        </authorList>
    </citation>
    <scope>NUCLEOTIDE SEQUENCE [LARGE SCALE GENOMIC DNA]</scope>
    <source>
        <strain evidence="1 2">MT325</strain>
    </source>
</reference>
<gene>
    <name evidence="1" type="primary">M472R</name>
    <name evidence="1" type="ORF">MT325_M472R</name>
</gene>
<organism evidence="1 2">
    <name type="scientific">Paramecium bursaria Chlorella virus MT325</name>
    <name type="common">PBCV-MT325</name>
    <dbReference type="NCBI Taxonomy" id="346932"/>
    <lineage>
        <taxon>Viruses</taxon>
        <taxon>Varidnaviria</taxon>
        <taxon>Bamfordvirae</taxon>
        <taxon>Nucleocytoviricota</taxon>
        <taxon>Megaviricetes</taxon>
        <taxon>Algavirales</taxon>
        <taxon>Phycodnaviridae</taxon>
        <taxon>Chlorovirus</taxon>
        <taxon>Chlorovirus conductrix</taxon>
        <taxon>Paramecium bursaria Chlorella virus A1</taxon>
    </lineage>
</organism>
<dbReference type="Proteomes" id="UP000246715">
    <property type="component" value="Segment"/>
</dbReference>
<organismHost>
    <name type="scientific">Paramecium bursaria</name>
    <dbReference type="NCBI Taxonomy" id="74790"/>
</organismHost>
<protein>
    <submittedName>
        <fullName evidence="1">Uncharacterized protein M472R</fullName>
    </submittedName>
</protein>
<evidence type="ECO:0000313" key="1">
    <source>
        <dbReference type="EMBL" id="ABT14026.1"/>
    </source>
</evidence>
<name>A7IUK2_PBCVM</name>
<proteinExistence type="predicted"/>
<evidence type="ECO:0000313" key="2">
    <source>
        <dbReference type="Proteomes" id="UP000246715"/>
    </source>
</evidence>